<protein>
    <submittedName>
        <fullName evidence="2">Uncharacterized protein</fullName>
    </submittedName>
</protein>
<keyword evidence="3" id="KW-1185">Reference proteome</keyword>
<reference evidence="2 3" key="1">
    <citation type="journal article" date="2012" name="J. Bacteriol.">
        <title>Genome sequence of the bacterium Streptomyces davawensis JCM 4913 and heterologous production of the unique antibiotic roseoflavin.</title>
        <authorList>
            <person name="Jankowitsch F."/>
            <person name="Schwarz J."/>
            <person name="Ruckert C."/>
            <person name="Gust B."/>
            <person name="Szczepanowski R."/>
            <person name="Blom J."/>
            <person name="Pelzer S."/>
            <person name="Kalinowski J."/>
            <person name="Mack M."/>
        </authorList>
    </citation>
    <scope>NUCLEOTIDE SEQUENCE [LARGE SCALE GENOMIC DNA]</scope>
    <source>
        <strain evidence="3">DSM 101723 / JCM 4913 / KCC S-0913 / 768</strain>
    </source>
</reference>
<keyword evidence="1" id="KW-0812">Transmembrane</keyword>
<dbReference type="Proteomes" id="UP000008043">
    <property type="component" value="Chromosome"/>
</dbReference>
<dbReference type="KEGG" id="sdv:BN159_3483"/>
<feature type="transmembrane region" description="Helical" evidence="1">
    <location>
        <begin position="122"/>
        <end position="143"/>
    </location>
</feature>
<feature type="transmembrane region" description="Helical" evidence="1">
    <location>
        <begin position="347"/>
        <end position="367"/>
    </location>
</feature>
<evidence type="ECO:0000313" key="2">
    <source>
        <dbReference type="EMBL" id="CCK27862.1"/>
    </source>
</evidence>
<name>K4R420_STRDJ</name>
<evidence type="ECO:0000313" key="3">
    <source>
        <dbReference type="Proteomes" id="UP000008043"/>
    </source>
</evidence>
<dbReference type="HOGENOM" id="CLU_461458_0_0_11"/>
<dbReference type="STRING" id="1214101.BN159_3483"/>
<accession>K4R420</accession>
<proteinExistence type="predicted"/>
<feature type="transmembrane region" description="Helical" evidence="1">
    <location>
        <begin position="467"/>
        <end position="487"/>
    </location>
</feature>
<feature type="transmembrane region" description="Helical" evidence="1">
    <location>
        <begin position="12"/>
        <end position="34"/>
    </location>
</feature>
<dbReference type="eggNOG" id="ENOG5033C6I">
    <property type="taxonomic scope" value="Bacteria"/>
</dbReference>
<keyword evidence="1" id="KW-1133">Transmembrane helix</keyword>
<gene>
    <name evidence="2" type="ORF">BN159_3483</name>
</gene>
<dbReference type="EMBL" id="HE971709">
    <property type="protein sequence ID" value="CCK27862.1"/>
    <property type="molecule type" value="Genomic_DNA"/>
</dbReference>
<evidence type="ECO:0000256" key="1">
    <source>
        <dbReference type="SAM" id="Phobius"/>
    </source>
</evidence>
<feature type="transmembrane region" description="Helical" evidence="1">
    <location>
        <begin position="149"/>
        <end position="167"/>
    </location>
</feature>
<feature type="transmembrane region" description="Helical" evidence="1">
    <location>
        <begin position="320"/>
        <end position="341"/>
    </location>
</feature>
<feature type="transmembrane region" description="Helical" evidence="1">
    <location>
        <begin position="67"/>
        <end position="88"/>
    </location>
</feature>
<sequence>MPVRGYGRFDELVTLGAVAVAFALGSAGVEPYLAALLPLQVLWVLIRPEVVRVAAPGLVVAVALDSAGWPGLLGAAVLGGVCLGLAELRLWARRRQRECALAAAEGVTAPVPGAETPLRRGVLLGVAGLVSVIGGGGLLAGAGGVTAPVGFLLLGLGLTLLVSGALGRYRARRLHSAPAPVLRVLVRDDAMARTEVFAADDVDALRPLFVVSVMPLQADEEEEDEEEEGDLDDEADDELLEQLDDDSPGPLREAVLYGVPYDGAEVVIVSADEGLDEEPVVERSSGPVRPVTRWAVRSAAGTARDVTIPAQPVLRWRAGWLDLVAALLLAQWGVWLGWGAFTDAGTALWEQILVGVLGLFGAARVPVKLAWRITADRAGLWINGLFKVTHIPWDDFRSARHQTWELKLRWRGGRSWAVAAPGWKWLERRRGLTHPYDRLASELTALCADPALRPTGDSTARERGRVVWPWAVVLGVGWVTALVVARAGL</sequence>
<dbReference type="PATRIC" id="fig|1214101.3.peg.3535"/>
<keyword evidence="1" id="KW-0472">Membrane</keyword>
<organism evidence="2 3">
    <name type="scientific">Streptomyces davaonensis (strain DSM 101723 / JCM 4913 / KCC S-0913 / 768)</name>
    <dbReference type="NCBI Taxonomy" id="1214101"/>
    <lineage>
        <taxon>Bacteria</taxon>
        <taxon>Bacillati</taxon>
        <taxon>Actinomycetota</taxon>
        <taxon>Actinomycetes</taxon>
        <taxon>Kitasatosporales</taxon>
        <taxon>Streptomycetaceae</taxon>
        <taxon>Streptomyces</taxon>
    </lineage>
</organism>
<dbReference type="AlphaFoldDB" id="K4R420"/>